<gene>
    <name evidence="1" type="ORF">S01H1_12175</name>
</gene>
<sequence>MTNAIIVSSNYEDLIEAALMGITNKHTYRVEVWAVDYLLHCLDQGLFDG</sequence>
<organism evidence="1">
    <name type="scientific">marine sediment metagenome</name>
    <dbReference type="NCBI Taxonomy" id="412755"/>
    <lineage>
        <taxon>unclassified sequences</taxon>
        <taxon>metagenomes</taxon>
        <taxon>ecological metagenomes</taxon>
    </lineage>
</organism>
<reference evidence="1" key="1">
    <citation type="journal article" date="2014" name="Front. Microbiol.">
        <title>High frequency of phylogenetically diverse reductive dehalogenase-homologous genes in deep subseafloor sedimentary metagenomes.</title>
        <authorList>
            <person name="Kawai M."/>
            <person name="Futagami T."/>
            <person name="Toyoda A."/>
            <person name="Takaki Y."/>
            <person name="Nishi S."/>
            <person name="Hori S."/>
            <person name="Arai W."/>
            <person name="Tsubouchi T."/>
            <person name="Morono Y."/>
            <person name="Uchiyama I."/>
            <person name="Ito T."/>
            <person name="Fujiyama A."/>
            <person name="Inagaki F."/>
            <person name="Takami H."/>
        </authorList>
    </citation>
    <scope>NUCLEOTIDE SEQUENCE</scope>
    <source>
        <strain evidence="1">Expedition CK06-06</strain>
    </source>
</reference>
<protein>
    <submittedName>
        <fullName evidence="1">Uncharacterized protein</fullName>
    </submittedName>
</protein>
<accession>X0T8Q6</accession>
<dbReference type="AlphaFoldDB" id="X0T8Q6"/>
<proteinExistence type="predicted"/>
<comment type="caution">
    <text evidence="1">The sequence shown here is derived from an EMBL/GenBank/DDBJ whole genome shotgun (WGS) entry which is preliminary data.</text>
</comment>
<evidence type="ECO:0000313" key="1">
    <source>
        <dbReference type="EMBL" id="GAF84562.1"/>
    </source>
</evidence>
<name>X0T8Q6_9ZZZZ</name>
<dbReference type="EMBL" id="BARS01006232">
    <property type="protein sequence ID" value="GAF84562.1"/>
    <property type="molecule type" value="Genomic_DNA"/>
</dbReference>